<feature type="compositionally biased region" description="Basic and acidic residues" evidence="1">
    <location>
        <begin position="116"/>
        <end position="126"/>
    </location>
</feature>
<gene>
    <name evidence="3" type="ORF">OIE73_16090</name>
</gene>
<dbReference type="EMBL" id="CP109134">
    <property type="protein sequence ID" value="WSD07134.1"/>
    <property type="molecule type" value="Genomic_DNA"/>
</dbReference>
<feature type="region of interest" description="Disordered" evidence="1">
    <location>
        <begin position="38"/>
        <end position="126"/>
    </location>
</feature>
<dbReference type="RefSeq" id="WP_326753206.1">
    <property type="nucleotide sequence ID" value="NZ_CP109134.1"/>
</dbReference>
<keyword evidence="2" id="KW-0472">Membrane</keyword>
<evidence type="ECO:0000256" key="2">
    <source>
        <dbReference type="SAM" id="Phobius"/>
    </source>
</evidence>
<evidence type="ECO:0000256" key="1">
    <source>
        <dbReference type="SAM" id="MobiDB-lite"/>
    </source>
</evidence>
<evidence type="ECO:0008006" key="5">
    <source>
        <dbReference type="Google" id="ProtNLM"/>
    </source>
</evidence>
<accession>A0ABZ1GM07</accession>
<feature type="compositionally biased region" description="Basic and acidic residues" evidence="1">
    <location>
        <begin position="66"/>
        <end position="78"/>
    </location>
</feature>
<evidence type="ECO:0000313" key="3">
    <source>
        <dbReference type="EMBL" id="WSD07134.1"/>
    </source>
</evidence>
<keyword evidence="2" id="KW-1133">Transmembrane helix</keyword>
<reference evidence="3 4" key="1">
    <citation type="submission" date="2022-10" db="EMBL/GenBank/DDBJ databases">
        <title>The complete genomes of actinobacterial strains from the NBC collection.</title>
        <authorList>
            <person name="Joergensen T.S."/>
            <person name="Alvarez Arevalo M."/>
            <person name="Sterndorff E.B."/>
            <person name="Faurdal D."/>
            <person name="Vuksanovic O."/>
            <person name="Mourched A.-S."/>
            <person name="Charusanti P."/>
            <person name="Shaw S."/>
            <person name="Blin K."/>
            <person name="Weber T."/>
        </authorList>
    </citation>
    <scope>NUCLEOTIDE SEQUENCE [LARGE SCALE GENOMIC DNA]</scope>
    <source>
        <strain evidence="3 4">NBC 01753</strain>
    </source>
</reference>
<dbReference type="GeneID" id="91544120"/>
<organism evidence="3 4">
    <name type="scientific">Streptomyces hirsutus</name>
    <dbReference type="NCBI Taxonomy" id="35620"/>
    <lineage>
        <taxon>Bacteria</taxon>
        <taxon>Bacillati</taxon>
        <taxon>Actinomycetota</taxon>
        <taxon>Actinomycetes</taxon>
        <taxon>Kitasatosporales</taxon>
        <taxon>Streptomycetaceae</taxon>
        <taxon>Streptomyces</taxon>
    </lineage>
</organism>
<keyword evidence="4" id="KW-1185">Reference proteome</keyword>
<proteinExistence type="predicted"/>
<feature type="transmembrane region" description="Helical" evidence="2">
    <location>
        <begin position="6"/>
        <end position="31"/>
    </location>
</feature>
<protein>
    <recommendedName>
        <fullName evidence="5">Secreted protein</fullName>
    </recommendedName>
</protein>
<sequence length="146" mass="15778">MPEHDSILRVTGATVLTLVAVACTAGLAGALRRDRGRVRGSGAGLRTRMRTLARAGARWGPGGPGRRGEGIGPRPDRKPAHKPKRNRDQKPDPESNPGRDVPEARALRTIPRQRRTGPEAEQVRLTAAEREAFAVLVRRFAGGREG</sequence>
<dbReference type="Proteomes" id="UP001335325">
    <property type="component" value="Chromosome"/>
</dbReference>
<evidence type="ECO:0000313" key="4">
    <source>
        <dbReference type="Proteomes" id="UP001335325"/>
    </source>
</evidence>
<name>A0ABZ1GM07_9ACTN</name>
<keyword evidence="2" id="KW-0812">Transmembrane</keyword>